<protein>
    <submittedName>
        <fullName evidence="2">Nitroreductase</fullName>
    </submittedName>
</protein>
<dbReference type="GO" id="GO:0016491">
    <property type="term" value="F:oxidoreductase activity"/>
    <property type="evidence" value="ECO:0007669"/>
    <property type="project" value="InterPro"/>
</dbReference>
<dbReference type="KEGG" id="tai:Taci_0271"/>
<reference evidence="2 3" key="1">
    <citation type="journal article" date="2009" name="Stand. Genomic Sci.">
        <title>Complete genome sequence of Thermanaerovibrio acidaminovorans type strain (Su883).</title>
        <authorList>
            <person name="Chovatia M."/>
            <person name="Sikorski J."/>
            <person name="Schroder M."/>
            <person name="Lapidus A."/>
            <person name="Nolan M."/>
            <person name="Tice H."/>
            <person name="Glavina Del Rio T."/>
            <person name="Copeland A."/>
            <person name="Cheng J.F."/>
            <person name="Lucas S."/>
            <person name="Chen F."/>
            <person name="Bruce D."/>
            <person name="Goodwin L."/>
            <person name="Pitluck S."/>
            <person name="Ivanova N."/>
            <person name="Mavromatis K."/>
            <person name="Ovchinnikova G."/>
            <person name="Pati A."/>
            <person name="Chen A."/>
            <person name="Palaniappan K."/>
            <person name="Land M."/>
            <person name="Hauser L."/>
            <person name="Chang Y.J."/>
            <person name="Jeffries C.D."/>
            <person name="Chain P."/>
            <person name="Saunders E."/>
            <person name="Detter J.C."/>
            <person name="Brettin T."/>
            <person name="Rohde M."/>
            <person name="Goker M."/>
            <person name="Spring S."/>
            <person name="Bristow J."/>
            <person name="Markowitz V."/>
            <person name="Hugenholtz P."/>
            <person name="Kyrpides N.C."/>
            <person name="Klenk H.P."/>
            <person name="Eisen J.A."/>
        </authorList>
    </citation>
    <scope>NUCLEOTIDE SEQUENCE [LARGE SCALE GENOMIC DNA]</scope>
    <source>
        <strain evidence="3">ATCC 49978 / DSM 6589 / Su883</strain>
    </source>
</reference>
<dbReference type="Pfam" id="PF00881">
    <property type="entry name" value="Nitroreductase"/>
    <property type="match status" value="2"/>
</dbReference>
<dbReference type="SUPFAM" id="SSF55469">
    <property type="entry name" value="FMN-dependent nitroreductase-like"/>
    <property type="match status" value="1"/>
</dbReference>
<organism evidence="2 3">
    <name type="scientific">Thermanaerovibrio acidaminovorans (strain ATCC 49978 / DSM 6589 / Su883)</name>
    <name type="common">Selenomonas acidaminovorans</name>
    <dbReference type="NCBI Taxonomy" id="525903"/>
    <lineage>
        <taxon>Bacteria</taxon>
        <taxon>Thermotogati</taxon>
        <taxon>Synergistota</taxon>
        <taxon>Synergistia</taxon>
        <taxon>Synergistales</taxon>
        <taxon>Synergistaceae</taxon>
        <taxon>Thermanaerovibrio</taxon>
    </lineage>
</organism>
<dbReference type="PANTHER" id="PTHR23026">
    <property type="entry name" value="NADPH NITROREDUCTASE"/>
    <property type="match status" value="1"/>
</dbReference>
<dbReference type="Proteomes" id="UP000002030">
    <property type="component" value="Chromosome"/>
</dbReference>
<dbReference type="EMBL" id="CP001818">
    <property type="protein sequence ID" value="ACZ18508.1"/>
    <property type="molecule type" value="Genomic_DNA"/>
</dbReference>
<name>D1B8A5_THEAS</name>
<dbReference type="STRING" id="525903.Taci_0271"/>
<dbReference type="AlphaFoldDB" id="D1B8A5"/>
<dbReference type="InterPro" id="IPR000415">
    <property type="entry name" value="Nitroreductase-like"/>
</dbReference>
<gene>
    <name evidence="2" type="ordered locus">Taci_0271</name>
</gene>
<dbReference type="CDD" id="cd02150">
    <property type="entry name" value="nitroreductase"/>
    <property type="match status" value="1"/>
</dbReference>
<dbReference type="InterPro" id="IPR050627">
    <property type="entry name" value="Nitroreductase/BluB"/>
</dbReference>
<dbReference type="Gene3D" id="3.40.109.10">
    <property type="entry name" value="NADH Oxidase"/>
    <property type="match status" value="1"/>
</dbReference>
<dbReference type="InterPro" id="IPR029479">
    <property type="entry name" value="Nitroreductase"/>
</dbReference>
<feature type="domain" description="Nitroreductase" evidence="1">
    <location>
        <begin position="66"/>
        <end position="150"/>
    </location>
</feature>
<evidence type="ECO:0000259" key="1">
    <source>
        <dbReference type="Pfam" id="PF00881"/>
    </source>
</evidence>
<dbReference type="HOGENOM" id="CLU_070764_7_3_0"/>
<proteinExistence type="predicted"/>
<dbReference type="OrthoDB" id="9812105at2"/>
<keyword evidence="3" id="KW-1185">Reference proteome</keyword>
<dbReference type="eggNOG" id="COG0778">
    <property type="taxonomic scope" value="Bacteria"/>
</dbReference>
<dbReference type="PANTHER" id="PTHR23026:SF123">
    <property type="entry name" value="NAD(P)H NITROREDUCTASE RV3131-RELATED"/>
    <property type="match status" value="1"/>
</dbReference>
<feature type="domain" description="Nitroreductase" evidence="1">
    <location>
        <begin position="8"/>
        <end position="63"/>
    </location>
</feature>
<evidence type="ECO:0000313" key="2">
    <source>
        <dbReference type="EMBL" id="ACZ18508.1"/>
    </source>
</evidence>
<dbReference type="EnsemblBacteria" id="ACZ18508">
    <property type="protein sequence ID" value="ACZ18508"/>
    <property type="gene ID" value="Taci_0271"/>
</dbReference>
<accession>D1B8A5</accession>
<evidence type="ECO:0000313" key="3">
    <source>
        <dbReference type="Proteomes" id="UP000002030"/>
    </source>
</evidence>
<sequence length="171" mass="19055">MNDMIRTILSRRSIRRFRPGEVGEEVISLLLQCACAAPSAANSRPWHFIVVTDRQVLDRMADAHPYGKMLFQAQLAIVVCGDPTKNDYAARYWEEDCSAAMQNILLGATALGLGSVWLGVKHSPEREAAMRMILSVPDHIAIMGIAAIGHPDEEKEPHRGIDEGVVHRDRW</sequence>